<dbReference type="InterPro" id="IPR047287">
    <property type="entry name" value="Tudor_SGF29_rpt2"/>
</dbReference>
<dbReference type="GO" id="GO:0005634">
    <property type="term" value="C:nucleus"/>
    <property type="evidence" value="ECO:0007669"/>
    <property type="project" value="UniProtKB-SubCell"/>
</dbReference>
<dbReference type="Proteomes" id="UP000886998">
    <property type="component" value="Unassembled WGS sequence"/>
</dbReference>
<comment type="caution">
    <text evidence="6">The sequence shown here is derived from an EMBL/GenBank/DDBJ whole genome shotgun (WGS) entry which is preliminary data.</text>
</comment>
<organism evidence="6 7">
    <name type="scientific">Trichonephila inaurata madagascariensis</name>
    <dbReference type="NCBI Taxonomy" id="2747483"/>
    <lineage>
        <taxon>Eukaryota</taxon>
        <taxon>Metazoa</taxon>
        <taxon>Ecdysozoa</taxon>
        <taxon>Arthropoda</taxon>
        <taxon>Chelicerata</taxon>
        <taxon>Arachnida</taxon>
        <taxon>Araneae</taxon>
        <taxon>Araneomorphae</taxon>
        <taxon>Entelegynae</taxon>
        <taxon>Araneoidea</taxon>
        <taxon>Nephilidae</taxon>
        <taxon>Trichonephila</taxon>
        <taxon>Trichonephila inaurata</taxon>
    </lineage>
</organism>
<dbReference type="CDD" id="cd20393">
    <property type="entry name" value="Tudor_SGF29_rpt1"/>
    <property type="match status" value="1"/>
</dbReference>
<evidence type="ECO:0000313" key="6">
    <source>
        <dbReference type="EMBL" id="GFS64389.1"/>
    </source>
</evidence>
<keyword evidence="3" id="KW-0804">Transcription</keyword>
<evidence type="ECO:0000256" key="2">
    <source>
        <dbReference type="ARBA" id="ARBA00023015"/>
    </source>
</evidence>
<dbReference type="GO" id="GO:0000124">
    <property type="term" value="C:SAGA complex"/>
    <property type="evidence" value="ECO:0007669"/>
    <property type="project" value="InterPro"/>
</dbReference>
<dbReference type="OrthoDB" id="10265994at2759"/>
<dbReference type="InterPro" id="IPR010750">
    <property type="entry name" value="SGF29_tudor-like_dom"/>
</dbReference>
<evidence type="ECO:0000259" key="5">
    <source>
        <dbReference type="PROSITE" id="PS51518"/>
    </source>
</evidence>
<protein>
    <submittedName>
        <fullName evidence="6">SAGA-associated factor 29</fullName>
    </submittedName>
</protein>
<comment type="subcellular location">
    <subcellularLocation>
        <location evidence="1">Nucleus</location>
    </subcellularLocation>
</comment>
<proteinExistence type="predicted"/>
<keyword evidence="2" id="KW-0805">Transcription regulation</keyword>
<evidence type="ECO:0000256" key="4">
    <source>
        <dbReference type="ARBA" id="ARBA00023242"/>
    </source>
</evidence>
<dbReference type="PANTHER" id="PTHR21539:SF0">
    <property type="entry name" value="SAGA-ASSOCIATED FACTOR 29"/>
    <property type="match status" value="1"/>
</dbReference>
<reference evidence="6" key="1">
    <citation type="submission" date="2020-08" db="EMBL/GenBank/DDBJ databases">
        <title>Multicomponent nature underlies the extraordinary mechanical properties of spider dragline silk.</title>
        <authorList>
            <person name="Kono N."/>
            <person name="Nakamura H."/>
            <person name="Mori M."/>
            <person name="Yoshida Y."/>
            <person name="Ohtoshi R."/>
            <person name="Malay A.D."/>
            <person name="Moran D.A.P."/>
            <person name="Tomita M."/>
            <person name="Numata K."/>
            <person name="Arakawa K."/>
        </authorList>
    </citation>
    <scope>NUCLEOTIDE SEQUENCE</scope>
</reference>
<dbReference type="Gene3D" id="2.30.30.140">
    <property type="match status" value="2"/>
</dbReference>
<dbReference type="CDD" id="cd20394">
    <property type="entry name" value="Tudor_SGF29_rpt2"/>
    <property type="match status" value="1"/>
</dbReference>
<feature type="domain" description="SGF29 C-terminal" evidence="5">
    <location>
        <begin position="147"/>
        <end position="286"/>
    </location>
</feature>
<dbReference type="InterPro" id="IPR037802">
    <property type="entry name" value="SGF29"/>
</dbReference>
<dbReference type="InterPro" id="IPR047288">
    <property type="entry name" value="Tudor_SGF29_rpt1"/>
</dbReference>
<dbReference type="Pfam" id="PF07039">
    <property type="entry name" value="SGF29_Tudor"/>
    <property type="match status" value="1"/>
</dbReference>
<gene>
    <name evidence="6" type="primary">Sgf29</name>
    <name evidence="6" type="ORF">TNIN_333352</name>
</gene>
<evidence type="ECO:0000256" key="1">
    <source>
        <dbReference type="ARBA" id="ARBA00004123"/>
    </source>
</evidence>
<dbReference type="AlphaFoldDB" id="A0A8X6IXS5"/>
<evidence type="ECO:0000256" key="3">
    <source>
        <dbReference type="ARBA" id="ARBA00023163"/>
    </source>
</evidence>
<sequence>MSEKDLNFPIKVAPQLAAFKSILFEIQVNRTGPEELAAISRNEAELNAAGKRPKQSIVKTQLAMYKKELNNTKLEVERFKQVLDLVSVIRKDCMDTISSALTDPSRTSLEMAALKEMTESLPLWIAENEEETPPLCGANQPHDDYVAKFIFQAGDMVAAFVTVKHKLNEWILAEVVDYNPDTEEYKVQDIDEKQNSTYVAKRERVIPLPSWRANPFENPNAIFSKGTEILALYENTTCFYKGIVYEPPTTPIEPYQICFEDSDCPSGFSSPTSVPQKYVLAYRKFD</sequence>
<accession>A0A8X6IXS5</accession>
<dbReference type="PANTHER" id="PTHR21539">
    <property type="entry name" value="SAGA-ASSOCIATED FACTOR 29"/>
    <property type="match status" value="1"/>
</dbReference>
<keyword evidence="4" id="KW-0539">Nucleus</keyword>
<keyword evidence="7" id="KW-1185">Reference proteome</keyword>
<name>A0A8X6IXS5_9ARAC</name>
<dbReference type="EMBL" id="BMAV01028031">
    <property type="protein sequence ID" value="GFS64389.1"/>
    <property type="molecule type" value="Genomic_DNA"/>
</dbReference>
<evidence type="ECO:0000313" key="7">
    <source>
        <dbReference type="Proteomes" id="UP000886998"/>
    </source>
</evidence>
<dbReference type="PROSITE" id="PS51518">
    <property type="entry name" value="SGF29_C"/>
    <property type="match status" value="1"/>
</dbReference>